<feature type="region of interest" description="Disordered" evidence="1">
    <location>
        <begin position="1"/>
        <end position="32"/>
    </location>
</feature>
<dbReference type="AlphaFoldDB" id="A0A222FQ34"/>
<gene>
    <name evidence="3" type="ORF">CHH28_18360</name>
</gene>
<dbReference type="Proteomes" id="UP000202440">
    <property type="component" value="Chromosome"/>
</dbReference>
<dbReference type="Gene3D" id="1.10.132.90">
    <property type="match status" value="1"/>
</dbReference>
<feature type="domain" description="DUF5610" evidence="2">
    <location>
        <begin position="31"/>
        <end position="126"/>
    </location>
</feature>
<dbReference type="InterPro" id="IPR041651">
    <property type="entry name" value="DUF5610"/>
</dbReference>
<evidence type="ECO:0000313" key="3">
    <source>
        <dbReference type="EMBL" id="ASP40511.1"/>
    </source>
</evidence>
<dbReference type="OrthoDB" id="7366224at2"/>
<evidence type="ECO:0000259" key="2">
    <source>
        <dbReference type="Pfam" id="PF18433"/>
    </source>
</evidence>
<sequence length="347" mass="37063">MAIQIPPSAYARSSLNSSSPAARTEAPAADNSAVGKVAGIVRSEPQSAEKTAANILNFVQRGLQQLQAQGGDSERLQQRLDAAREGIEKGYRQAQDMLDGMGMLDDELKSQIAAGRELVDAGLDALAEDPSAELFAPAEQAVSSSAQLSVSNQMSLQVVTRDGDRVRVSFAQSSSAQASVGDNRLSLRSSAELGFQMSVEGQLSDEERSALDTLFADVYSLSEQFFAGDLGGALEQAMSLGFDGQQLASMSLDLRQQASVARQAFYPAQKPELPEPLQAVQAPLAAYSEAYEQALQRANPLAEPQQSLRDMMSALLPEESRMPIWQSFSDGLDQALAQRDLASDALS</sequence>
<dbReference type="RefSeq" id="WP_094061673.1">
    <property type="nucleotide sequence ID" value="NZ_CP022530.1"/>
</dbReference>
<keyword evidence="4" id="KW-1185">Reference proteome</keyword>
<evidence type="ECO:0000313" key="4">
    <source>
        <dbReference type="Proteomes" id="UP000202440"/>
    </source>
</evidence>
<dbReference type="Pfam" id="PF18433">
    <property type="entry name" value="DUF5610"/>
    <property type="match status" value="1"/>
</dbReference>
<proteinExistence type="predicted"/>
<reference evidence="3 4" key="1">
    <citation type="submission" date="2017-07" db="EMBL/GenBank/DDBJ databases">
        <title>Annotated genome sequence of Bacterioplanes sanyensis isolated from Red Sea.</title>
        <authorList>
            <person name="Rehman Z.U."/>
        </authorList>
    </citation>
    <scope>NUCLEOTIDE SEQUENCE [LARGE SCALE GENOMIC DNA]</scope>
    <source>
        <strain evidence="3 4">NV9</strain>
    </source>
</reference>
<dbReference type="KEGG" id="bsan:CHH28_18360"/>
<organism evidence="3 4">
    <name type="scientific">Bacterioplanes sanyensis</name>
    <dbReference type="NCBI Taxonomy" id="1249553"/>
    <lineage>
        <taxon>Bacteria</taxon>
        <taxon>Pseudomonadati</taxon>
        <taxon>Pseudomonadota</taxon>
        <taxon>Gammaproteobacteria</taxon>
        <taxon>Oceanospirillales</taxon>
        <taxon>Oceanospirillaceae</taxon>
        <taxon>Bacterioplanes</taxon>
    </lineage>
</organism>
<dbReference type="EMBL" id="CP022530">
    <property type="protein sequence ID" value="ASP40511.1"/>
    <property type="molecule type" value="Genomic_DNA"/>
</dbReference>
<accession>A0A222FQ34</accession>
<feature type="compositionally biased region" description="Low complexity" evidence="1">
    <location>
        <begin position="8"/>
        <end position="22"/>
    </location>
</feature>
<name>A0A222FQ34_9GAMM</name>
<protein>
    <recommendedName>
        <fullName evidence="2">DUF5610 domain-containing protein</fullName>
    </recommendedName>
</protein>
<evidence type="ECO:0000256" key="1">
    <source>
        <dbReference type="SAM" id="MobiDB-lite"/>
    </source>
</evidence>